<dbReference type="PROSITE" id="PS50089">
    <property type="entry name" value="ZF_RING_2"/>
    <property type="match status" value="1"/>
</dbReference>
<dbReference type="GO" id="GO:0005634">
    <property type="term" value="C:nucleus"/>
    <property type="evidence" value="ECO:0007669"/>
    <property type="project" value="TreeGrafter"/>
</dbReference>
<dbReference type="EMBL" id="KI670119">
    <property type="protein sequence ID" value="ETM97268.1"/>
    <property type="molecule type" value="Genomic_DNA"/>
</dbReference>
<evidence type="ECO:0000256" key="5">
    <source>
        <dbReference type="SAM" id="MobiDB-lite"/>
    </source>
</evidence>
<dbReference type="GO" id="GO:0006511">
    <property type="term" value="P:ubiquitin-dependent protein catabolic process"/>
    <property type="evidence" value="ECO:0007669"/>
    <property type="project" value="TreeGrafter"/>
</dbReference>
<evidence type="ECO:0000313" key="7">
    <source>
        <dbReference type="EMBL" id="ETM97268.1"/>
    </source>
</evidence>
<keyword evidence="2 4" id="KW-0863">Zinc-finger</keyword>
<protein>
    <recommendedName>
        <fullName evidence="6">RING-type domain-containing protein</fullName>
    </recommendedName>
</protein>
<sequence length="122" mass="13298">MRGAAVVRGVTKERLDQLRITKYNRAERNPESPTALPSPTSVGSTENEDICPICLIDFEDGEDVRNLPCKHIFHVACIDEWLKRNTSCPMCKSNVDLGAVDITVESTPARGGAVVTPVSTTN</sequence>
<feature type="compositionally biased region" description="Basic and acidic residues" evidence="5">
    <location>
        <begin position="21"/>
        <end position="30"/>
    </location>
</feature>
<gene>
    <name evidence="7" type="ORF">PPTG_20392</name>
</gene>
<dbReference type="PANTHER" id="PTHR45931">
    <property type="entry name" value="SI:CH211-59O9.10"/>
    <property type="match status" value="1"/>
</dbReference>
<dbReference type="RefSeq" id="XP_008917434.1">
    <property type="nucleotide sequence ID" value="XM_008919186.1"/>
</dbReference>
<dbReference type="InterPro" id="IPR011016">
    <property type="entry name" value="Znf_RING-CH"/>
</dbReference>
<dbReference type="InterPro" id="IPR013083">
    <property type="entry name" value="Znf_RING/FYVE/PHD"/>
</dbReference>
<evidence type="ECO:0000259" key="6">
    <source>
        <dbReference type="PROSITE" id="PS50089"/>
    </source>
</evidence>
<dbReference type="CDD" id="cd16454">
    <property type="entry name" value="RING-H2_PA-TM-RING"/>
    <property type="match status" value="1"/>
</dbReference>
<dbReference type="InterPro" id="IPR001841">
    <property type="entry name" value="Znf_RING"/>
</dbReference>
<evidence type="ECO:0000313" key="8">
    <source>
        <dbReference type="Proteomes" id="UP000018817"/>
    </source>
</evidence>
<reference evidence="7 8" key="2">
    <citation type="submission" date="2013-11" db="EMBL/GenBank/DDBJ databases">
        <title>The Genome Sequence of Phytophthora parasitica INRA-310.</title>
        <authorList>
            <consortium name="The Broad Institute Genomics Platform"/>
            <person name="Russ C."/>
            <person name="Tyler B."/>
            <person name="Panabieres F."/>
            <person name="Shan W."/>
            <person name="Tripathy S."/>
            <person name="Grunwald N."/>
            <person name="Machado M."/>
            <person name="Johnson C.S."/>
            <person name="Arredondo F."/>
            <person name="Hong C."/>
            <person name="Coffey M."/>
            <person name="Young S.K."/>
            <person name="Zeng Q."/>
            <person name="Gargeya S."/>
            <person name="Fitzgerald M."/>
            <person name="Abouelleil A."/>
            <person name="Alvarado L."/>
            <person name="Chapman S.B."/>
            <person name="Gainer-Dewar J."/>
            <person name="Goldberg J."/>
            <person name="Griggs A."/>
            <person name="Gujja S."/>
            <person name="Hansen M."/>
            <person name="Howarth C."/>
            <person name="Imamovic A."/>
            <person name="Ireland A."/>
            <person name="Larimer J."/>
            <person name="McCowan C."/>
            <person name="Murphy C."/>
            <person name="Pearson M."/>
            <person name="Poon T.W."/>
            <person name="Priest M."/>
            <person name="Roberts A."/>
            <person name="Saif S."/>
            <person name="Shea T."/>
            <person name="Sykes S."/>
            <person name="Wortman J."/>
            <person name="Nusbaum C."/>
            <person name="Birren B."/>
        </authorList>
    </citation>
    <scope>NUCLEOTIDE SEQUENCE [LARGE SCALE GENOMIC DNA]</scope>
    <source>
        <strain evidence="7 8">INRA-310</strain>
    </source>
</reference>
<evidence type="ECO:0000256" key="1">
    <source>
        <dbReference type="ARBA" id="ARBA00022723"/>
    </source>
</evidence>
<keyword evidence="1" id="KW-0479">Metal-binding</keyword>
<dbReference type="SMART" id="SM00744">
    <property type="entry name" value="RINGv"/>
    <property type="match status" value="1"/>
</dbReference>
<dbReference type="Pfam" id="PF13639">
    <property type="entry name" value="zf-RING_2"/>
    <property type="match status" value="1"/>
</dbReference>
<keyword evidence="3" id="KW-0862">Zinc</keyword>
<dbReference type="SUPFAM" id="SSF57850">
    <property type="entry name" value="RING/U-box"/>
    <property type="match status" value="1"/>
</dbReference>
<dbReference type="PANTHER" id="PTHR45931:SF3">
    <property type="entry name" value="RING ZINC FINGER-CONTAINING PROTEIN"/>
    <property type="match status" value="1"/>
</dbReference>
<reference evidence="8" key="1">
    <citation type="submission" date="2011-12" db="EMBL/GenBank/DDBJ databases">
        <authorList>
            <consortium name="The Broad Institute Genome Sequencing Platform"/>
            <person name="Russ C."/>
            <person name="Tyler B."/>
            <person name="Panabieres F."/>
            <person name="Shan W."/>
            <person name="Tripathy S."/>
            <person name="Grunwald N."/>
            <person name="Machado M."/>
            <person name="Young S.K."/>
            <person name="Zeng Q."/>
            <person name="Gargeya S."/>
            <person name="Fitzgerald M."/>
            <person name="Haas B."/>
            <person name="Abouelleil A."/>
            <person name="Alvarado L."/>
            <person name="Arachchi H.M."/>
            <person name="Berlin A."/>
            <person name="Chapman S.B."/>
            <person name="Gearin G."/>
            <person name="Goldberg J."/>
            <person name="Griggs A."/>
            <person name="Gujja S."/>
            <person name="Hansen M."/>
            <person name="Heiman D."/>
            <person name="Howarth C."/>
            <person name="Larimer J."/>
            <person name="Lui A."/>
            <person name="MacDonald P.J.P."/>
            <person name="McCowen C."/>
            <person name="Montmayeur A."/>
            <person name="Murphy C."/>
            <person name="Neiman D."/>
            <person name="Pearson M."/>
            <person name="Priest M."/>
            <person name="Roberts A."/>
            <person name="Saif S."/>
            <person name="Shea T."/>
            <person name="Sisk P."/>
            <person name="Stolte C."/>
            <person name="Sykes S."/>
            <person name="Wortman J."/>
            <person name="Nusbaum C."/>
            <person name="Birren B."/>
        </authorList>
    </citation>
    <scope>NUCLEOTIDE SEQUENCE [LARGE SCALE GENOMIC DNA]</scope>
    <source>
        <strain evidence="8">INRA-310</strain>
    </source>
</reference>
<name>W2PAN1_PHYN3</name>
<dbReference type="GO" id="GO:0008270">
    <property type="term" value="F:zinc ion binding"/>
    <property type="evidence" value="ECO:0007669"/>
    <property type="project" value="UniProtKB-KW"/>
</dbReference>
<dbReference type="AlphaFoldDB" id="W2PAN1"/>
<accession>W2PAN1</accession>
<evidence type="ECO:0000256" key="4">
    <source>
        <dbReference type="PROSITE-ProRule" id="PRU00175"/>
    </source>
</evidence>
<feature type="domain" description="RING-type" evidence="6">
    <location>
        <begin position="51"/>
        <end position="92"/>
    </location>
</feature>
<proteinExistence type="predicted"/>
<dbReference type="GO" id="GO:0061630">
    <property type="term" value="F:ubiquitin protein ligase activity"/>
    <property type="evidence" value="ECO:0007669"/>
    <property type="project" value="TreeGrafter"/>
</dbReference>
<evidence type="ECO:0000256" key="3">
    <source>
        <dbReference type="ARBA" id="ARBA00022833"/>
    </source>
</evidence>
<dbReference type="GeneID" id="20189000"/>
<dbReference type="Proteomes" id="UP000018817">
    <property type="component" value="Unassembled WGS sequence"/>
</dbReference>
<dbReference type="Gene3D" id="3.30.40.10">
    <property type="entry name" value="Zinc/RING finger domain, C3HC4 (zinc finger)"/>
    <property type="match status" value="1"/>
</dbReference>
<dbReference type="STRING" id="761204.W2PAN1"/>
<feature type="region of interest" description="Disordered" evidence="5">
    <location>
        <begin position="21"/>
        <end position="47"/>
    </location>
</feature>
<dbReference type="SMART" id="SM00184">
    <property type="entry name" value="RING"/>
    <property type="match status" value="1"/>
</dbReference>
<dbReference type="VEuPathDB" id="FungiDB:PPTG_20392"/>
<organism evidence="7 8">
    <name type="scientific">Phytophthora nicotianae (strain INRA-310)</name>
    <name type="common">Phytophthora parasitica</name>
    <dbReference type="NCBI Taxonomy" id="761204"/>
    <lineage>
        <taxon>Eukaryota</taxon>
        <taxon>Sar</taxon>
        <taxon>Stramenopiles</taxon>
        <taxon>Oomycota</taxon>
        <taxon>Peronosporomycetes</taxon>
        <taxon>Peronosporales</taxon>
        <taxon>Peronosporaceae</taxon>
        <taxon>Phytophthora</taxon>
    </lineage>
</organism>
<feature type="compositionally biased region" description="Polar residues" evidence="5">
    <location>
        <begin position="31"/>
        <end position="45"/>
    </location>
</feature>
<dbReference type="InterPro" id="IPR051834">
    <property type="entry name" value="RING_finger_E3_ligase"/>
</dbReference>
<evidence type="ECO:0000256" key="2">
    <source>
        <dbReference type="ARBA" id="ARBA00022771"/>
    </source>
</evidence>